<accession>A0ABN2YA92</accession>
<dbReference type="Gene3D" id="3.40.630.30">
    <property type="match status" value="1"/>
</dbReference>
<dbReference type="InterPro" id="IPR000182">
    <property type="entry name" value="GNAT_dom"/>
</dbReference>
<protein>
    <recommendedName>
        <fullName evidence="1">N-acetyltransferase domain-containing protein</fullName>
    </recommendedName>
</protein>
<gene>
    <name evidence="2" type="ORF">GCM10009824_25930</name>
</gene>
<dbReference type="PROSITE" id="PS51186">
    <property type="entry name" value="GNAT"/>
    <property type="match status" value="1"/>
</dbReference>
<proteinExistence type="predicted"/>
<keyword evidence="3" id="KW-1185">Reference proteome</keyword>
<feature type="domain" description="N-acetyltransferase" evidence="1">
    <location>
        <begin position="15"/>
        <end position="183"/>
    </location>
</feature>
<reference evidence="2 3" key="1">
    <citation type="journal article" date="2019" name="Int. J. Syst. Evol. Microbiol.">
        <title>The Global Catalogue of Microorganisms (GCM) 10K type strain sequencing project: providing services to taxonomists for standard genome sequencing and annotation.</title>
        <authorList>
            <consortium name="The Broad Institute Genomics Platform"/>
            <consortium name="The Broad Institute Genome Sequencing Center for Infectious Disease"/>
            <person name="Wu L."/>
            <person name="Ma J."/>
        </authorList>
    </citation>
    <scope>NUCLEOTIDE SEQUENCE [LARGE SCALE GENOMIC DNA]</scope>
    <source>
        <strain evidence="2 3">JCM 15914</strain>
    </source>
</reference>
<dbReference type="EMBL" id="BAAAQA010000033">
    <property type="protein sequence ID" value="GAA2122723.1"/>
    <property type="molecule type" value="Genomic_DNA"/>
</dbReference>
<comment type="caution">
    <text evidence="2">The sequence shown here is derived from an EMBL/GenBank/DDBJ whole genome shotgun (WGS) entry which is preliminary data.</text>
</comment>
<dbReference type="CDD" id="cd04301">
    <property type="entry name" value="NAT_SF"/>
    <property type="match status" value="1"/>
</dbReference>
<dbReference type="InterPro" id="IPR016181">
    <property type="entry name" value="Acyl_CoA_acyltransferase"/>
</dbReference>
<name>A0ABN2YA92_9MICC</name>
<organism evidence="2 3">
    <name type="scientific">Kocuria atrinae</name>
    <dbReference type="NCBI Taxonomy" id="592377"/>
    <lineage>
        <taxon>Bacteria</taxon>
        <taxon>Bacillati</taxon>
        <taxon>Actinomycetota</taxon>
        <taxon>Actinomycetes</taxon>
        <taxon>Micrococcales</taxon>
        <taxon>Micrococcaceae</taxon>
        <taxon>Kocuria</taxon>
    </lineage>
</organism>
<evidence type="ECO:0000259" key="1">
    <source>
        <dbReference type="PROSITE" id="PS51186"/>
    </source>
</evidence>
<evidence type="ECO:0000313" key="3">
    <source>
        <dbReference type="Proteomes" id="UP001500166"/>
    </source>
</evidence>
<evidence type="ECO:0000313" key="2">
    <source>
        <dbReference type="EMBL" id="GAA2122723.1"/>
    </source>
</evidence>
<sequence>MCVPDSLEELQPTPGPIIAAREEHAQGIVDLRNRIARWLQGRGIDQWREGEFDPADVAQEIRRGEWSVIESPEDPTVVLASVQVLWEDLRIWGKQEEPAGYVHGVAVDRSLRGTGTGPALIHHAENVTRDSGRSVVRLDCDVNSPRLAEFYQGLGYEPRGEQDFYVAHQDFHVTVLRHELRLD</sequence>
<dbReference type="Proteomes" id="UP001500166">
    <property type="component" value="Unassembled WGS sequence"/>
</dbReference>
<dbReference type="SUPFAM" id="SSF55729">
    <property type="entry name" value="Acyl-CoA N-acyltransferases (Nat)"/>
    <property type="match status" value="1"/>
</dbReference>
<dbReference type="Pfam" id="PF00583">
    <property type="entry name" value="Acetyltransf_1"/>
    <property type="match status" value="1"/>
</dbReference>